<dbReference type="EC" id="3.6.1.52" evidence="4"/>
<evidence type="ECO:0000256" key="2">
    <source>
        <dbReference type="ARBA" id="ARBA00004496"/>
    </source>
</evidence>
<dbReference type="GO" id="GO:0034432">
    <property type="term" value="F:bis(5'-adenosyl)-pentaphosphatase activity"/>
    <property type="evidence" value="ECO:0007669"/>
    <property type="project" value="TreeGrafter"/>
</dbReference>
<evidence type="ECO:0000256" key="9">
    <source>
        <dbReference type="ARBA" id="ARBA00033994"/>
    </source>
</evidence>
<dbReference type="GO" id="GO:1901911">
    <property type="term" value="P:adenosine 5'-(hexahydrogen pentaphosphate) catabolic process"/>
    <property type="evidence" value="ECO:0007669"/>
    <property type="project" value="TreeGrafter"/>
</dbReference>
<dbReference type="InterPro" id="IPR020084">
    <property type="entry name" value="NUDIX_hydrolase_CS"/>
</dbReference>
<feature type="domain" description="Nudix hydrolase" evidence="12">
    <location>
        <begin position="83"/>
        <end position="208"/>
    </location>
</feature>
<dbReference type="OrthoDB" id="2011998at2759"/>
<name>A0A815P3B5_ADIRI</name>
<dbReference type="PRINTS" id="PR00502">
    <property type="entry name" value="NUDIXFAMILY"/>
</dbReference>
<evidence type="ECO:0000313" key="13">
    <source>
        <dbReference type="EMBL" id="CAF1443583.1"/>
    </source>
</evidence>
<keyword evidence="5" id="KW-0963">Cytoplasm</keyword>
<dbReference type="PANTHER" id="PTHR12629">
    <property type="entry name" value="DIPHOSPHOINOSITOL POLYPHOSPHATE PHOSPHOHYDROLASE"/>
    <property type="match status" value="1"/>
</dbReference>
<evidence type="ECO:0000256" key="10">
    <source>
        <dbReference type="RuleBase" id="RU003476"/>
    </source>
</evidence>
<evidence type="ECO:0000256" key="8">
    <source>
        <dbReference type="ARBA" id="ARBA00022842"/>
    </source>
</evidence>
<dbReference type="PANTHER" id="PTHR12629:SF0">
    <property type="entry name" value="DIPHOSPHOINOSITOL-POLYPHOSPHATE DIPHOSPHATASE"/>
    <property type="match status" value="1"/>
</dbReference>
<dbReference type="GO" id="GO:0005737">
    <property type="term" value="C:cytoplasm"/>
    <property type="evidence" value="ECO:0007669"/>
    <property type="project" value="UniProtKB-SubCell"/>
</dbReference>
<evidence type="ECO:0000256" key="5">
    <source>
        <dbReference type="ARBA" id="ARBA00022490"/>
    </source>
</evidence>
<dbReference type="SUPFAM" id="SSF55811">
    <property type="entry name" value="Nudix"/>
    <property type="match status" value="1"/>
</dbReference>
<dbReference type="InterPro" id="IPR047198">
    <property type="entry name" value="DDP-like_NUDIX"/>
</dbReference>
<feature type="transmembrane region" description="Helical" evidence="11">
    <location>
        <begin position="20"/>
        <end position="39"/>
    </location>
</feature>
<dbReference type="PROSITE" id="PS51462">
    <property type="entry name" value="NUDIX"/>
    <property type="match status" value="1"/>
</dbReference>
<dbReference type="PROSITE" id="PS00893">
    <property type="entry name" value="NUDIX_BOX"/>
    <property type="match status" value="1"/>
</dbReference>
<comment type="caution">
    <text evidence="13">The sequence shown here is derived from an EMBL/GenBank/DDBJ whole genome shotgun (WGS) entry which is preliminary data.</text>
</comment>
<dbReference type="InterPro" id="IPR000086">
    <property type="entry name" value="NUDIX_hydrolase_dom"/>
</dbReference>
<dbReference type="Proteomes" id="UP000663852">
    <property type="component" value="Unassembled WGS sequence"/>
</dbReference>
<gene>
    <name evidence="13" type="ORF">EDS130_LOCUS39046</name>
</gene>
<evidence type="ECO:0000256" key="4">
    <source>
        <dbReference type="ARBA" id="ARBA00012527"/>
    </source>
</evidence>
<dbReference type="GO" id="GO:0000298">
    <property type="term" value="F:endopolyphosphatase activity"/>
    <property type="evidence" value="ECO:0007669"/>
    <property type="project" value="TreeGrafter"/>
</dbReference>
<keyword evidence="6" id="KW-0479">Metal-binding</keyword>
<reference evidence="13" key="1">
    <citation type="submission" date="2021-02" db="EMBL/GenBank/DDBJ databases">
        <authorList>
            <person name="Nowell W R."/>
        </authorList>
    </citation>
    <scope>NUCLEOTIDE SEQUENCE</scope>
</reference>
<dbReference type="AlphaFoldDB" id="A0A815P3B5"/>
<dbReference type="InterPro" id="IPR020476">
    <property type="entry name" value="Nudix_hydrolase"/>
</dbReference>
<evidence type="ECO:0000256" key="1">
    <source>
        <dbReference type="ARBA" id="ARBA00001946"/>
    </source>
</evidence>
<dbReference type="GO" id="GO:0046872">
    <property type="term" value="F:metal ion binding"/>
    <property type="evidence" value="ECO:0007669"/>
    <property type="project" value="UniProtKB-KW"/>
</dbReference>
<dbReference type="GO" id="GO:0008486">
    <property type="term" value="F:diphosphoinositol-polyphosphate diphosphatase activity"/>
    <property type="evidence" value="ECO:0007669"/>
    <property type="project" value="UniProtKB-EC"/>
</dbReference>
<dbReference type="InterPro" id="IPR015797">
    <property type="entry name" value="NUDIX_hydrolase-like_dom_sf"/>
</dbReference>
<comment type="cofactor">
    <cofactor evidence="1">
        <name>Mg(2+)</name>
        <dbReference type="ChEBI" id="CHEBI:18420"/>
    </cofactor>
</comment>
<dbReference type="GO" id="GO:1901907">
    <property type="term" value="P:diadenosine pentaphosphate catabolic process"/>
    <property type="evidence" value="ECO:0007669"/>
    <property type="project" value="TreeGrafter"/>
</dbReference>
<evidence type="ECO:0000256" key="6">
    <source>
        <dbReference type="ARBA" id="ARBA00022723"/>
    </source>
</evidence>
<dbReference type="GO" id="GO:0071543">
    <property type="term" value="P:diphosphoinositol polyphosphate metabolic process"/>
    <property type="evidence" value="ECO:0007669"/>
    <property type="project" value="TreeGrafter"/>
</dbReference>
<evidence type="ECO:0000256" key="7">
    <source>
        <dbReference type="ARBA" id="ARBA00022801"/>
    </source>
</evidence>
<evidence type="ECO:0000259" key="12">
    <source>
        <dbReference type="PROSITE" id="PS51462"/>
    </source>
</evidence>
<evidence type="ECO:0000313" key="14">
    <source>
        <dbReference type="Proteomes" id="UP000663852"/>
    </source>
</evidence>
<organism evidence="13 14">
    <name type="scientific">Adineta ricciae</name>
    <name type="common">Rotifer</name>
    <dbReference type="NCBI Taxonomy" id="249248"/>
    <lineage>
        <taxon>Eukaryota</taxon>
        <taxon>Metazoa</taxon>
        <taxon>Spiralia</taxon>
        <taxon>Gnathifera</taxon>
        <taxon>Rotifera</taxon>
        <taxon>Eurotatoria</taxon>
        <taxon>Bdelloidea</taxon>
        <taxon>Adinetida</taxon>
        <taxon>Adinetidae</taxon>
        <taxon>Adineta</taxon>
    </lineage>
</organism>
<dbReference type="CDD" id="cd04666">
    <property type="entry name" value="NUDIX_DIPP2_like_Nudt4"/>
    <property type="match status" value="1"/>
</dbReference>
<keyword evidence="11" id="KW-0812">Transmembrane</keyword>
<dbReference type="GO" id="GO:1901909">
    <property type="term" value="P:diadenosine hexaphosphate catabolic process"/>
    <property type="evidence" value="ECO:0007669"/>
    <property type="project" value="TreeGrafter"/>
</dbReference>
<keyword evidence="8" id="KW-0460">Magnesium</keyword>
<dbReference type="GO" id="GO:0005634">
    <property type="term" value="C:nucleus"/>
    <property type="evidence" value="ECO:0007669"/>
    <property type="project" value="TreeGrafter"/>
</dbReference>
<keyword evidence="11" id="KW-1133">Transmembrane helix</keyword>
<evidence type="ECO:0000256" key="3">
    <source>
        <dbReference type="ARBA" id="ARBA00008266"/>
    </source>
</evidence>
<dbReference type="Gene3D" id="3.90.79.10">
    <property type="entry name" value="Nucleoside Triphosphate Pyrophosphohydrolase"/>
    <property type="match status" value="1"/>
</dbReference>
<sequence>MCPFVDRRSQEEKQGIEICINFYYVYFFYNVIKLLIFLSEIEIEEKIKRSVFFVSVLRRIEMTGNNPLEKDDNKMRFFDDDGYRQRAACVCVRNQYEDEILLITSHRDKSSWIFPGGGVEPNESPHEAAHRELYEEAGVKGRILRELGIFENRERNHRTTVFVVYFEEEYDDWDDKRLIGRQRNWYHIKDVYSLLTNSKPSQLKFLEKFISTSPNRINLLHEISS</sequence>
<keyword evidence="11" id="KW-0472">Membrane</keyword>
<accession>A0A815P3B5</accession>
<comment type="subcellular location">
    <subcellularLocation>
        <location evidence="2">Cytoplasm</location>
    </subcellularLocation>
</comment>
<evidence type="ECO:0000256" key="11">
    <source>
        <dbReference type="SAM" id="Phobius"/>
    </source>
</evidence>
<dbReference type="FunFam" id="3.90.79.10:FF:000002">
    <property type="entry name" value="diphosphoinositol polyphosphate phosphohydrolase 1"/>
    <property type="match status" value="1"/>
</dbReference>
<dbReference type="GO" id="GO:0034431">
    <property type="term" value="F:bis(5'-adenosyl)-hexaphosphatase activity"/>
    <property type="evidence" value="ECO:0007669"/>
    <property type="project" value="TreeGrafter"/>
</dbReference>
<dbReference type="Pfam" id="PF00293">
    <property type="entry name" value="NUDIX"/>
    <property type="match status" value="1"/>
</dbReference>
<dbReference type="EMBL" id="CAJNOJ010000424">
    <property type="protein sequence ID" value="CAF1443583.1"/>
    <property type="molecule type" value="Genomic_DNA"/>
</dbReference>
<keyword evidence="7 10" id="KW-0378">Hydrolase</keyword>
<comment type="catalytic activity">
    <reaction evidence="9">
        <text>diphospho-myo-inositol polyphosphate + H2O = myo-inositol polyphosphate + phosphate.</text>
        <dbReference type="EC" id="3.6.1.52"/>
    </reaction>
</comment>
<proteinExistence type="inferred from homology"/>
<comment type="similarity">
    <text evidence="3">Belongs to the Nudix hydrolase family. DIPP subfamily.</text>
</comment>
<protein>
    <recommendedName>
        <fullName evidence="4">diphosphoinositol-polyphosphate diphosphatase</fullName>
        <ecNumber evidence="4">3.6.1.52</ecNumber>
    </recommendedName>
</protein>